<gene>
    <name evidence="2" type="primary">SPATA48</name>
</gene>
<dbReference type="PANTHER" id="PTHR34759">
    <property type="entry name" value="SPERMATOGENESIS-ASSOCIATED PROTEIN 48"/>
    <property type="match status" value="1"/>
</dbReference>
<evidence type="ECO:0000313" key="3">
    <source>
        <dbReference type="Proteomes" id="UP001501920"/>
    </source>
</evidence>
<dbReference type="Ensembl" id="ENSPNAT00000033763.2">
    <property type="protein sequence ID" value="ENSPNAP00000037463.1"/>
    <property type="gene ID" value="ENSPNAG00000004535.2"/>
</dbReference>
<dbReference type="Proteomes" id="UP001501920">
    <property type="component" value="Chromosome 5"/>
</dbReference>
<dbReference type="GeneID" id="108442435"/>
<name>A0A3B4ENW1_PYGNA</name>
<dbReference type="OrthoDB" id="5983862at2759"/>
<feature type="region of interest" description="Disordered" evidence="1">
    <location>
        <begin position="119"/>
        <end position="186"/>
    </location>
</feature>
<dbReference type="OMA" id="NRRWNSR"/>
<sequence length="398" mass="44190">MKLDLASPPRVRLLTRPCETGAGTSRWLCRHMNLPYERGRSDFQSLTQTDDPGFIKFNPQAFPPADSAPLAPLRDLAQLTEPCSGLLSAGARTDLSLPGQARFIDRHYAPSDLWVPAGVRERPRTPTGRPSAVIDDLPEDKRWNSRTKSESATQARLQGRTAEGRTEPSLSETAWSTKPPERGARSTALSEYVDKAARRYIYTSVAQRGYEDVDWDSKLPPRLIPPMTTLEKMPDPVNQHFTLKRYHSRPELWQAVGPHWNKRQLRATFNAKKPVSFTSPCPKSGHIPLYCGVVGSQNMDNVDSPEQDFKPLTVLRTILPPYTPTAHRLTIPGYTGKALHDRPHTSAISQPSAILALPSPGSSLSPSAYGRRAPLSRMVTTVPPCNPYLQRKAPTIPL</sequence>
<dbReference type="CTD" id="100335160"/>
<evidence type="ECO:0008006" key="4">
    <source>
        <dbReference type="Google" id="ProtNLM"/>
    </source>
</evidence>
<proteinExistence type="predicted"/>
<protein>
    <recommendedName>
        <fullName evidence="4">Spermatogenesis associated 48</fullName>
    </recommendedName>
</protein>
<evidence type="ECO:0000256" key="1">
    <source>
        <dbReference type="SAM" id="MobiDB-lite"/>
    </source>
</evidence>
<dbReference type="PANTHER" id="PTHR34759:SF1">
    <property type="entry name" value="SPERMATOGENESIS-ASSOCIATED PROTEIN 48"/>
    <property type="match status" value="1"/>
</dbReference>
<evidence type="ECO:0000313" key="2">
    <source>
        <dbReference type="Ensembl" id="ENSPNAP00000037463.1"/>
    </source>
</evidence>
<accession>A0A3B4ENW1</accession>
<dbReference type="Pfam" id="PF15073">
    <property type="entry name" value="SPATA48"/>
    <property type="match status" value="1"/>
</dbReference>
<organism evidence="2 3">
    <name type="scientific">Pygocentrus nattereri</name>
    <name type="common">Red-bellied piranha</name>
    <dbReference type="NCBI Taxonomy" id="42514"/>
    <lineage>
        <taxon>Eukaryota</taxon>
        <taxon>Metazoa</taxon>
        <taxon>Chordata</taxon>
        <taxon>Craniata</taxon>
        <taxon>Vertebrata</taxon>
        <taxon>Euteleostomi</taxon>
        <taxon>Actinopterygii</taxon>
        <taxon>Neopterygii</taxon>
        <taxon>Teleostei</taxon>
        <taxon>Ostariophysi</taxon>
        <taxon>Characiformes</taxon>
        <taxon>Characoidei</taxon>
        <taxon>Pygocentrus</taxon>
    </lineage>
</organism>
<keyword evidence="3" id="KW-1185">Reference proteome</keyword>
<reference evidence="2" key="3">
    <citation type="submission" date="2025-09" db="UniProtKB">
        <authorList>
            <consortium name="Ensembl"/>
        </authorList>
    </citation>
    <scope>IDENTIFICATION</scope>
</reference>
<reference evidence="2 3" key="1">
    <citation type="submission" date="2020-10" db="EMBL/GenBank/DDBJ databases">
        <title>Pygocentrus nattereri (red-bellied piranha) genome, fPygNat1, primary haplotype.</title>
        <authorList>
            <person name="Myers G."/>
            <person name="Meyer A."/>
            <person name="Karagic N."/>
            <person name="Pippel M."/>
            <person name="Winkler S."/>
            <person name="Tracey A."/>
            <person name="Wood J."/>
            <person name="Formenti G."/>
            <person name="Howe K."/>
            <person name="Fedrigo O."/>
            <person name="Jarvis E.D."/>
        </authorList>
    </citation>
    <scope>NUCLEOTIDE SEQUENCE [LARGE SCALE GENOMIC DNA]</scope>
</reference>
<reference evidence="2" key="2">
    <citation type="submission" date="2025-08" db="UniProtKB">
        <authorList>
            <consortium name="Ensembl"/>
        </authorList>
    </citation>
    <scope>IDENTIFICATION</scope>
</reference>
<dbReference type="GeneTree" id="ENSGT00940000162844"/>
<dbReference type="STRING" id="42514.ENSPNAP00000037463"/>
<dbReference type="RefSeq" id="XP_017577957.1">
    <property type="nucleotide sequence ID" value="XM_017722468.2"/>
</dbReference>
<dbReference type="InterPro" id="IPR027867">
    <property type="entry name" value="SPATA48"/>
</dbReference>
<dbReference type="AlphaFoldDB" id="A0A3B4ENW1"/>
<feature type="compositionally biased region" description="Basic and acidic residues" evidence="1">
    <location>
        <begin position="139"/>
        <end position="149"/>
    </location>
</feature>